<dbReference type="Proteomes" id="UP000683575">
    <property type="component" value="Chromosome"/>
</dbReference>
<dbReference type="KEGG" id="nps:KRR39_07045"/>
<protein>
    <submittedName>
        <fullName evidence="1">PAC2 family protein</fullName>
    </submittedName>
</protein>
<organism evidence="1 2">
    <name type="scientific">Nocardioides panacis</name>
    <dbReference type="NCBI Taxonomy" id="2849501"/>
    <lineage>
        <taxon>Bacteria</taxon>
        <taxon>Bacillati</taxon>
        <taxon>Actinomycetota</taxon>
        <taxon>Actinomycetes</taxon>
        <taxon>Propionibacteriales</taxon>
        <taxon>Nocardioidaceae</taxon>
        <taxon>Nocardioides</taxon>
    </lineage>
</organism>
<dbReference type="PIRSF" id="PIRSF028754">
    <property type="entry name" value="UCP028754"/>
    <property type="match status" value="1"/>
</dbReference>
<accession>A0A975T0R9</accession>
<dbReference type="AlphaFoldDB" id="A0A975T0R9"/>
<dbReference type="InterPro" id="IPR008492">
    <property type="entry name" value="Rv2714-like"/>
</dbReference>
<name>A0A975T0R9_9ACTN</name>
<reference evidence="1" key="1">
    <citation type="submission" date="2021-06" db="EMBL/GenBank/DDBJ databases">
        <title>Complete genome sequence of Nocardioides sp. G188.</title>
        <authorList>
            <person name="Im W.-T."/>
        </authorList>
    </citation>
    <scope>NUCLEOTIDE SEQUENCE</scope>
    <source>
        <strain evidence="1">G188</strain>
    </source>
</reference>
<dbReference type="RefSeq" id="WP_216941354.1">
    <property type="nucleotide sequence ID" value="NZ_CP077062.1"/>
</dbReference>
<sequence length="310" mass="34077">MTEPARYVHIVDDVPELDDLEQGPVLIHSLDGFLDAGNAAAIATKALLAQSSGRVVASFEIDAFYDYRARRPPMTFSESRYEDYDPPRLVVRLNHDSLGTPYLLLHGPEPDTHWEAFALAVRAVVEKLRVRLTVSMGAVPMAVPHTRPVMLTNHATQADLLLTENIWKGQIRVPASAQALLEMRLGGWGHPAMGFVAHIPHYVAQFDYPSAAATMLESVEVVTGLEWDLTEVEAAGAAKMVEIAAQIEDSAEVRDVVSGLEQQYDAFHRSEEDGDALPLAEEKNLPTGEELGAEFERFLAGLDRPNDGQE</sequence>
<evidence type="ECO:0000313" key="1">
    <source>
        <dbReference type="EMBL" id="QWZ09508.1"/>
    </source>
</evidence>
<dbReference type="InterPro" id="IPR019151">
    <property type="entry name" value="Proteasome_assmbl_chaperone_2"/>
</dbReference>
<dbReference type="EMBL" id="CP077062">
    <property type="protein sequence ID" value="QWZ09508.1"/>
    <property type="molecule type" value="Genomic_DNA"/>
</dbReference>
<proteinExistence type="predicted"/>
<evidence type="ECO:0000313" key="2">
    <source>
        <dbReference type="Proteomes" id="UP000683575"/>
    </source>
</evidence>
<keyword evidence="2" id="KW-1185">Reference proteome</keyword>
<gene>
    <name evidence="1" type="ORF">KRR39_07045</name>
</gene>
<dbReference type="Pfam" id="PF09754">
    <property type="entry name" value="PAC2"/>
    <property type="match status" value="1"/>
</dbReference>